<dbReference type="InterPro" id="IPR003961">
    <property type="entry name" value="FN3_dom"/>
</dbReference>
<dbReference type="InterPro" id="IPR036514">
    <property type="entry name" value="SGNH_hydro_sf"/>
</dbReference>
<gene>
    <name evidence="5" type="ORF">RDV89_00740</name>
</gene>
<evidence type="ECO:0000256" key="1">
    <source>
        <dbReference type="ARBA" id="ARBA00023295"/>
    </source>
</evidence>
<sequence length="483" mass="49875">MGSKFVVRAVNRWRGALLGGVVGAVVTVALTLTSLTATEASGDDGGRASGQVDAVQGPDATTRTPDAPQTPAAPEPTRIALLGDSVTQGSAGDVTWRYRLARHLRDSGTAFDFVGVRDDLYDVVTEEHGSHAYANADFDLDHTARWGMRLDRLDVPVRQLVAQTTPDVLVEMLGINDLRAGVKPAVSVETVRTLVADARAASPRVDVVLVELPQVWVPGVSRFNAGLATLATELSTPAARVVVADATLGFTPEHTWDGLHPDVNGEQIIARGVATALHELGVGPAPAAKITPRPVGPRTPVTVTDVTRTPGGVRLTWTRPAGATAFEVTVRDDLTGATRTSTVTSTTTSVSGQRSGRTYTYDIRPVRGADAGADSTVATVSAAPGLATPAQPATRTSGQRAQGNAYAGLDLAAVPGASAYVVRTAPSASCTTPPAPEAYQRYGTFATPSANIIGTSAAVWVTVAAQDATGTSEPSAPVCVAIP</sequence>
<dbReference type="InterPro" id="IPR036116">
    <property type="entry name" value="FN3_sf"/>
</dbReference>
<keyword evidence="1" id="KW-0326">Glycosidase</keyword>
<evidence type="ECO:0000256" key="2">
    <source>
        <dbReference type="ARBA" id="ARBA00023326"/>
    </source>
</evidence>
<dbReference type="InterPro" id="IPR051532">
    <property type="entry name" value="Ester_Hydrolysis_Enzymes"/>
</dbReference>
<proteinExistence type="predicted"/>
<evidence type="ECO:0000313" key="5">
    <source>
        <dbReference type="EMBL" id="MDT9591572.1"/>
    </source>
</evidence>
<keyword evidence="6" id="KW-1185">Reference proteome</keyword>
<dbReference type="Gene3D" id="3.40.50.1110">
    <property type="entry name" value="SGNH hydrolase"/>
    <property type="match status" value="1"/>
</dbReference>
<feature type="domain" description="Fibronectin type-III" evidence="4">
    <location>
        <begin position="297"/>
        <end position="385"/>
    </location>
</feature>
<dbReference type="RefSeq" id="WP_315730534.1">
    <property type="nucleotide sequence ID" value="NZ_JAVYII010000001.1"/>
</dbReference>
<dbReference type="Pfam" id="PF13472">
    <property type="entry name" value="Lipase_GDSL_2"/>
    <property type="match status" value="1"/>
</dbReference>
<dbReference type="PANTHER" id="PTHR30383">
    <property type="entry name" value="THIOESTERASE 1/PROTEASE 1/LYSOPHOSPHOLIPASE L1"/>
    <property type="match status" value="1"/>
</dbReference>
<dbReference type="PANTHER" id="PTHR30383:SF29">
    <property type="entry name" value="SGNH HYDROLASE-TYPE ESTERASE DOMAIN-CONTAINING PROTEIN"/>
    <property type="match status" value="1"/>
</dbReference>
<accession>A0ABU3PQT3</accession>
<feature type="region of interest" description="Disordered" evidence="3">
    <location>
        <begin position="39"/>
        <end position="75"/>
    </location>
</feature>
<dbReference type="Proteomes" id="UP001268542">
    <property type="component" value="Unassembled WGS sequence"/>
</dbReference>
<reference evidence="5 6" key="1">
    <citation type="submission" date="2023-08" db="EMBL/GenBank/DDBJ databases">
        <title>Nocardioides seae sp. nov., a bacterium isolated from a soil.</title>
        <authorList>
            <person name="Wang X."/>
        </authorList>
    </citation>
    <scope>NUCLEOTIDE SEQUENCE [LARGE SCALE GENOMIC DNA]</scope>
    <source>
        <strain evidence="5 6">YZH12</strain>
    </source>
</reference>
<dbReference type="SMART" id="SM00060">
    <property type="entry name" value="FN3"/>
    <property type="match status" value="1"/>
</dbReference>
<evidence type="ECO:0000313" key="6">
    <source>
        <dbReference type="Proteomes" id="UP001268542"/>
    </source>
</evidence>
<dbReference type="SUPFAM" id="SSF52266">
    <property type="entry name" value="SGNH hydrolase"/>
    <property type="match status" value="1"/>
</dbReference>
<dbReference type="InterPro" id="IPR013830">
    <property type="entry name" value="SGNH_hydro"/>
</dbReference>
<keyword evidence="1" id="KW-0378">Hydrolase</keyword>
<dbReference type="Gene3D" id="2.60.40.10">
    <property type="entry name" value="Immunoglobulins"/>
    <property type="match status" value="1"/>
</dbReference>
<keyword evidence="2" id="KW-0624">Polysaccharide degradation</keyword>
<dbReference type="SUPFAM" id="SSF49265">
    <property type="entry name" value="Fibronectin type III"/>
    <property type="match status" value="1"/>
</dbReference>
<comment type="caution">
    <text evidence="5">The sequence shown here is derived from an EMBL/GenBank/DDBJ whole genome shotgun (WGS) entry which is preliminary data.</text>
</comment>
<evidence type="ECO:0000256" key="3">
    <source>
        <dbReference type="SAM" id="MobiDB-lite"/>
    </source>
</evidence>
<dbReference type="PROSITE" id="PS50853">
    <property type="entry name" value="FN3"/>
    <property type="match status" value="1"/>
</dbReference>
<protein>
    <submittedName>
        <fullName evidence="5">GDSL-type esterase/lipase family protein</fullName>
    </submittedName>
</protein>
<keyword evidence="2" id="KW-0119">Carbohydrate metabolism</keyword>
<dbReference type="InterPro" id="IPR013783">
    <property type="entry name" value="Ig-like_fold"/>
</dbReference>
<name>A0ABU3PQT3_9ACTN</name>
<evidence type="ECO:0000259" key="4">
    <source>
        <dbReference type="PROSITE" id="PS50853"/>
    </source>
</evidence>
<organism evidence="5 6">
    <name type="scientific">Nocardioides imazamoxiresistens</name>
    <dbReference type="NCBI Taxonomy" id="3231893"/>
    <lineage>
        <taxon>Bacteria</taxon>
        <taxon>Bacillati</taxon>
        <taxon>Actinomycetota</taxon>
        <taxon>Actinomycetes</taxon>
        <taxon>Propionibacteriales</taxon>
        <taxon>Nocardioidaceae</taxon>
        <taxon>Nocardioides</taxon>
    </lineage>
</organism>
<dbReference type="EMBL" id="JAVYII010000001">
    <property type="protein sequence ID" value="MDT9591572.1"/>
    <property type="molecule type" value="Genomic_DNA"/>
</dbReference>